<dbReference type="EMBL" id="HBIZ01065737">
    <property type="protein sequence ID" value="CAE0787644.1"/>
    <property type="molecule type" value="Transcribed_RNA"/>
</dbReference>
<sequence>MDVGYGSVRKMAARECTRRGGVKLKTCSLLPLLQSLAMDTNAVVEHVRQSMTPRTRVVVFDHVTSNTALQLPVAKLVRLCREHGVFSVVDGAHSLGSISRLNVEEIGADFFCGNLHKWWCNVRGCGFLHVRADAPELHPCVEPPVVSHGYGEGGMASDFLWQGAGDYAPMLAVTATAEWWGPQGVELAISRNRELLSAAAHLLSGAWQTRTLLPTGSPLSANTMSLVQVPMPRRGAHAHTSADGKALQDALFRQGIECPIKTIDGELYVRISAGVYNQLHEYQRLANEVRKIISKADTLD</sequence>
<feature type="domain" description="Aminotransferase class V" evidence="2">
    <location>
        <begin position="41"/>
        <end position="285"/>
    </location>
</feature>
<protein>
    <recommendedName>
        <fullName evidence="2">Aminotransferase class V domain-containing protein</fullName>
    </recommendedName>
</protein>
<dbReference type="Pfam" id="PF00266">
    <property type="entry name" value="Aminotran_5"/>
    <property type="match status" value="1"/>
</dbReference>
<dbReference type="PANTHER" id="PTHR43092">
    <property type="entry name" value="L-CYSTEINE DESULFHYDRASE"/>
    <property type="match status" value="1"/>
</dbReference>
<evidence type="ECO:0000259" key="2">
    <source>
        <dbReference type="Pfam" id="PF00266"/>
    </source>
</evidence>
<dbReference type="PANTHER" id="PTHR43092:SF2">
    <property type="entry name" value="HERCYNYLCYSTEINE SULFOXIDE LYASE"/>
    <property type="match status" value="1"/>
</dbReference>
<evidence type="ECO:0000256" key="1">
    <source>
        <dbReference type="ARBA" id="ARBA00022898"/>
    </source>
</evidence>
<dbReference type="AlphaFoldDB" id="A0A7S4FCK6"/>
<dbReference type="Gene3D" id="3.40.640.10">
    <property type="entry name" value="Type I PLP-dependent aspartate aminotransferase-like (Major domain)"/>
    <property type="match status" value="1"/>
</dbReference>
<evidence type="ECO:0000313" key="3">
    <source>
        <dbReference type="EMBL" id="CAE0787644.1"/>
    </source>
</evidence>
<name>A0A7S4FCK6_CHRCT</name>
<keyword evidence="1" id="KW-0663">Pyridoxal phosphate</keyword>
<dbReference type="InterPro" id="IPR000192">
    <property type="entry name" value="Aminotrans_V_dom"/>
</dbReference>
<accession>A0A7S4FCK6</accession>
<proteinExistence type="predicted"/>
<gene>
    <name evidence="3" type="ORF">PCAR00345_LOCUS40352</name>
</gene>
<dbReference type="InterPro" id="IPR015421">
    <property type="entry name" value="PyrdxlP-dep_Trfase_major"/>
</dbReference>
<organism evidence="3">
    <name type="scientific">Chrysotila carterae</name>
    <name type="common">Marine alga</name>
    <name type="synonym">Syracosphaera carterae</name>
    <dbReference type="NCBI Taxonomy" id="13221"/>
    <lineage>
        <taxon>Eukaryota</taxon>
        <taxon>Haptista</taxon>
        <taxon>Haptophyta</taxon>
        <taxon>Prymnesiophyceae</taxon>
        <taxon>Isochrysidales</taxon>
        <taxon>Isochrysidaceae</taxon>
        <taxon>Chrysotila</taxon>
    </lineage>
</organism>
<dbReference type="SUPFAM" id="SSF53383">
    <property type="entry name" value="PLP-dependent transferases"/>
    <property type="match status" value="1"/>
</dbReference>
<reference evidence="3" key="1">
    <citation type="submission" date="2021-01" db="EMBL/GenBank/DDBJ databases">
        <authorList>
            <person name="Corre E."/>
            <person name="Pelletier E."/>
            <person name="Niang G."/>
            <person name="Scheremetjew M."/>
            <person name="Finn R."/>
            <person name="Kale V."/>
            <person name="Holt S."/>
            <person name="Cochrane G."/>
            <person name="Meng A."/>
            <person name="Brown T."/>
            <person name="Cohen L."/>
        </authorList>
    </citation>
    <scope>NUCLEOTIDE SEQUENCE</scope>
    <source>
        <strain evidence="3">CCMP645</strain>
    </source>
</reference>
<dbReference type="InterPro" id="IPR015424">
    <property type="entry name" value="PyrdxlP-dep_Trfase"/>
</dbReference>